<evidence type="ECO:0000313" key="3">
    <source>
        <dbReference type="Proteomes" id="UP000078512"/>
    </source>
</evidence>
<sequence length="51" mass="5635">MRKRDAQATPRWIHFFSKPCKFSGAHLTAAGWAHLSSLCAIVVDVVIVIVV</sequence>
<dbReference type="Proteomes" id="UP000078512">
    <property type="component" value="Unassembled WGS sequence"/>
</dbReference>
<reference evidence="2 3" key="1">
    <citation type="submission" date="2016-05" db="EMBL/GenBank/DDBJ databases">
        <title>Genome sequencing reveals origins of a unique bacterial endosymbiosis in the earliest lineages of terrestrial Fungi.</title>
        <authorList>
            <consortium name="DOE Joint Genome Institute"/>
            <person name="Uehling J."/>
            <person name="Gryganskyi A."/>
            <person name="Hameed K."/>
            <person name="Tschaplinski T."/>
            <person name="Misztal P."/>
            <person name="Wu S."/>
            <person name="Desiro A."/>
            <person name="Vande Pol N."/>
            <person name="Du Z.-Y."/>
            <person name="Zienkiewicz A."/>
            <person name="Zienkiewicz K."/>
            <person name="Morin E."/>
            <person name="Tisserant E."/>
            <person name="Splivallo R."/>
            <person name="Hainaut M."/>
            <person name="Henrissat B."/>
            <person name="Ohm R."/>
            <person name="Kuo A."/>
            <person name="Yan J."/>
            <person name="Lipzen A."/>
            <person name="Nolan M."/>
            <person name="Labutti K."/>
            <person name="Barry K."/>
            <person name="Goldstein A."/>
            <person name="Labbe J."/>
            <person name="Schadt C."/>
            <person name="Tuskan G."/>
            <person name="Grigoriev I."/>
            <person name="Martin F."/>
            <person name="Vilgalys R."/>
            <person name="Bonito G."/>
        </authorList>
    </citation>
    <scope>NUCLEOTIDE SEQUENCE [LARGE SCALE GENOMIC DNA]</scope>
    <source>
        <strain evidence="2 3">AG-77</strain>
    </source>
</reference>
<dbReference type="EMBL" id="KV442012">
    <property type="protein sequence ID" value="OAQ36116.1"/>
    <property type="molecule type" value="Genomic_DNA"/>
</dbReference>
<name>A0A197KHK1_9FUNG</name>
<dbReference type="AlphaFoldDB" id="A0A197KHK1"/>
<evidence type="ECO:0000313" key="2">
    <source>
        <dbReference type="EMBL" id="OAQ36116.1"/>
    </source>
</evidence>
<keyword evidence="1" id="KW-0812">Transmembrane</keyword>
<evidence type="ECO:0000256" key="1">
    <source>
        <dbReference type="SAM" id="Phobius"/>
    </source>
</evidence>
<protein>
    <submittedName>
        <fullName evidence="2">Uncharacterized protein</fullName>
    </submittedName>
</protein>
<gene>
    <name evidence="2" type="ORF">K457DRAFT_12628</name>
</gene>
<keyword evidence="1" id="KW-1133">Transmembrane helix</keyword>
<proteinExistence type="predicted"/>
<organism evidence="2 3">
    <name type="scientific">Linnemannia elongata AG-77</name>
    <dbReference type="NCBI Taxonomy" id="1314771"/>
    <lineage>
        <taxon>Eukaryota</taxon>
        <taxon>Fungi</taxon>
        <taxon>Fungi incertae sedis</taxon>
        <taxon>Mucoromycota</taxon>
        <taxon>Mortierellomycotina</taxon>
        <taxon>Mortierellomycetes</taxon>
        <taxon>Mortierellales</taxon>
        <taxon>Mortierellaceae</taxon>
        <taxon>Linnemannia</taxon>
    </lineage>
</organism>
<feature type="transmembrane region" description="Helical" evidence="1">
    <location>
        <begin position="31"/>
        <end position="50"/>
    </location>
</feature>
<keyword evidence="3" id="KW-1185">Reference proteome</keyword>
<keyword evidence="1" id="KW-0472">Membrane</keyword>
<accession>A0A197KHK1</accession>